<keyword evidence="7 8" id="KW-0472">Membrane</keyword>
<dbReference type="OrthoDB" id="29105at2759"/>
<keyword evidence="12" id="KW-1185">Reference proteome</keyword>
<dbReference type="InterPro" id="IPR055457">
    <property type="entry name" value="OST48_N"/>
</dbReference>
<dbReference type="GO" id="GO:0008250">
    <property type="term" value="C:oligosaccharyltransferase complex"/>
    <property type="evidence" value="ECO:0007669"/>
    <property type="project" value="TreeGrafter"/>
</dbReference>
<dbReference type="Proteomes" id="UP000054097">
    <property type="component" value="Unassembled WGS sequence"/>
</dbReference>
<name>A0A0C3AWA3_SERVB</name>
<evidence type="ECO:0000256" key="7">
    <source>
        <dbReference type="ARBA" id="ARBA00023136"/>
    </source>
</evidence>
<keyword evidence="4 8" id="KW-0812">Transmembrane</keyword>
<dbReference type="InterPro" id="IPR055459">
    <property type="entry name" value="OST48_MD"/>
</dbReference>
<dbReference type="Pfam" id="PF23358">
    <property type="entry name" value="OST48_MD"/>
    <property type="match status" value="1"/>
</dbReference>
<keyword evidence="6 8" id="KW-1133">Transmembrane helix</keyword>
<evidence type="ECO:0000313" key="11">
    <source>
        <dbReference type="EMBL" id="KIM28805.1"/>
    </source>
</evidence>
<gene>
    <name evidence="11" type="ORF">M408DRAFT_329251</name>
</gene>
<dbReference type="GO" id="GO:0018279">
    <property type="term" value="P:protein N-linked glycosylation via asparagine"/>
    <property type="evidence" value="ECO:0007669"/>
    <property type="project" value="UniProtKB-UniRule"/>
</dbReference>
<evidence type="ECO:0000256" key="2">
    <source>
        <dbReference type="ARBA" id="ARBA00004922"/>
    </source>
</evidence>
<feature type="transmembrane region" description="Helical" evidence="8">
    <location>
        <begin position="408"/>
        <end position="430"/>
    </location>
</feature>
<dbReference type="UniPathway" id="UPA00378"/>
<accession>A0A0C3AWA3</accession>
<dbReference type="HOGENOM" id="CLU_031804_1_1_1"/>
<dbReference type="PANTHER" id="PTHR10830">
    <property type="entry name" value="DOLICHYL-DIPHOSPHOOLIGOSACCHARIDE--PROTEIN GLYCOSYLTRANSFERASE 48 KDA SUBUNIT"/>
    <property type="match status" value="1"/>
</dbReference>
<dbReference type="EMBL" id="KN824291">
    <property type="protein sequence ID" value="KIM28805.1"/>
    <property type="molecule type" value="Genomic_DNA"/>
</dbReference>
<evidence type="ECO:0000259" key="9">
    <source>
        <dbReference type="Pfam" id="PF03345"/>
    </source>
</evidence>
<dbReference type="AlphaFoldDB" id="A0A0C3AWA3"/>
<feature type="domain" description="OST48 middle" evidence="10">
    <location>
        <begin position="289"/>
        <end position="429"/>
    </location>
</feature>
<dbReference type="PANTHER" id="PTHR10830:SF0">
    <property type="entry name" value="DOLICHYL-DIPHOSPHOOLIGOSACCHARIDE--PROTEIN GLYCOSYLTRANSFERASE 48 KDA SUBUNIT"/>
    <property type="match status" value="1"/>
</dbReference>
<evidence type="ECO:0000256" key="5">
    <source>
        <dbReference type="ARBA" id="ARBA00022824"/>
    </source>
</evidence>
<feature type="domain" description="OST48 N-terminal" evidence="9">
    <location>
        <begin position="27"/>
        <end position="275"/>
    </location>
</feature>
<dbReference type="InterPro" id="IPR005013">
    <property type="entry name" value="DDOST_48_kDa_subunit"/>
</dbReference>
<evidence type="ECO:0000256" key="6">
    <source>
        <dbReference type="ARBA" id="ARBA00022989"/>
    </source>
</evidence>
<protein>
    <recommendedName>
        <fullName evidence="8">Dolichyl-diphosphooligosaccharide--protein glycosyltransferase subunit WBP1</fullName>
        <shortName evidence="8">Oligosaccharyl transferase subunit WBP1</shortName>
    </recommendedName>
</protein>
<proteinExistence type="inferred from homology"/>
<feature type="chain" id="PRO_5005111241" description="Dolichyl-diphosphooligosaccharide--protein glycosyltransferase subunit WBP1" evidence="8">
    <location>
        <begin position="21"/>
        <end position="442"/>
    </location>
</feature>
<comment type="function">
    <text evidence="8">Subunit of the oligosaccharyl transferase (OST) complex that catalyzes the initial transfer of a defined glycan (Glc(3)Man(9)GlcNAc(2) in eukaryotes) from the lipid carrier dolichol-pyrophosphate to an asparagine residue within an Asn-X-Ser/Thr consensus motif in nascent polypeptide chains, the first step in protein N-glycosylation. N-glycosylation occurs cotranslationally and the complex associates with the Sec61 complex at the channel-forming translocon complex that mediates protein translocation across the endoplasmic reticulum (ER).</text>
</comment>
<keyword evidence="8" id="KW-0732">Signal</keyword>
<evidence type="ECO:0000313" key="12">
    <source>
        <dbReference type="Proteomes" id="UP000054097"/>
    </source>
</evidence>
<evidence type="ECO:0000256" key="3">
    <source>
        <dbReference type="ARBA" id="ARBA00008743"/>
    </source>
</evidence>
<comment type="similarity">
    <text evidence="3 8">Belongs to the DDOST 48 kDa subunit family.</text>
</comment>
<evidence type="ECO:0000256" key="1">
    <source>
        <dbReference type="ARBA" id="ARBA00004479"/>
    </source>
</evidence>
<reference evidence="12" key="2">
    <citation type="submission" date="2015-01" db="EMBL/GenBank/DDBJ databases">
        <title>Evolutionary Origins and Diversification of the Mycorrhizal Mutualists.</title>
        <authorList>
            <consortium name="DOE Joint Genome Institute"/>
            <consortium name="Mycorrhizal Genomics Consortium"/>
            <person name="Kohler A."/>
            <person name="Kuo A."/>
            <person name="Nagy L.G."/>
            <person name="Floudas D."/>
            <person name="Copeland A."/>
            <person name="Barry K.W."/>
            <person name="Cichocki N."/>
            <person name="Veneault-Fourrey C."/>
            <person name="LaButti K."/>
            <person name="Lindquist E.A."/>
            <person name="Lipzen A."/>
            <person name="Lundell T."/>
            <person name="Morin E."/>
            <person name="Murat C."/>
            <person name="Riley R."/>
            <person name="Ohm R."/>
            <person name="Sun H."/>
            <person name="Tunlid A."/>
            <person name="Henrissat B."/>
            <person name="Grigoriev I.V."/>
            <person name="Hibbett D.S."/>
            <person name="Martin F."/>
        </authorList>
    </citation>
    <scope>NUCLEOTIDE SEQUENCE [LARGE SCALE GENOMIC DNA]</scope>
    <source>
        <strain evidence="12">MAFF 305830</strain>
    </source>
</reference>
<feature type="signal peptide" evidence="8">
    <location>
        <begin position="1"/>
        <end position="20"/>
    </location>
</feature>
<sequence>MLSLRALWASLIALSTLCAATSSSGSRVLVVLEPALAKDSFSTFFNGLEARGYDLTFRAPKEERPLLVEYDVPNYDHVIYFAPSTKSFASDLAPQSLLPLLQKKTNLLIALSPTLTPMTSFAAEFGLVLPPPETPLMSHFPSRKGPLDTLQIPLPADSSILTSGTAPILFKGINFAMSPNPMLFPIINAPPESFATDTIKDDEADILVESSLKGGEGLWAGSSMGVVAGFQTKSGARVAWVGSVDVFSDKFVNGKLADGQKAGNEVAAQDIAKWAFQESLVLRIDSVEHHRVGETEPRETYTINDKVVYTLTVSKFVSSTSKWEPYSGISDLQLEFTMLDPHIRTSLKPVKGQPGKYETTLRVPDRHGVFKFVVDHRRKGWTSLYTATTVPVVPPRHDEYPRFLSAAWPYYAGAISTSVGFILFSALWLGGAVGEKTKQKTQ</sequence>
<reference evidence="11 12" key="1">
    <citation type="submission" date="2014-04" db="EMBL/GenBank/DDBJ databases">
        <authorList>
            <consortium name="DOE Joint Genome Institute"/>
            <person name="Kuo A."/>
            <person name="Zuccaro A."/>
            <person name="Kohler A."/>
            <person name="Nagy L.G."/>
            <person name="Floudas D."/>
            <person name="Copeland A."/>
            <person name="Barry K.W."/>
            <person name="Cichocki N."/>
            <person name="Veneault-Fourrey C."/>
            <person name="LaButti K."/>
            <person name="Lindquist E.A."/>
            <person name="Lipzen A."/>
            <person name="Lundell T."/>
            <person name="Morin E."/>
            <person name="Murat C."/>
            <person name="Sun H."/>
            <person name="Tunlid A."/>
            <person name="Henrissat B."/>
            <person name="Grigoriev I.V."/>
            <person name="Hibbett D.S."/>
            <person name="Martin F."/>
            <person name="Nordberg H.P."/>
            <person name="Cantor M.N."/>
            <person name="Hua S.X."/>
        </authorList>
    </citation>
    <scope>NUCLEOTIDE SEQUENCE [LARGE SCALE GENOMIC DNA]</scope>
    <source>
        <strain evidence="11 12">MAFF 305830</strain>
    </source>
</reference>
<evidence type="ECO:0000256" key="4">
    <source>
        <dbReference type="ARBA" id="ARBA00022692"/>
    </source>
</evidence>
<comment type="subcellular location">
    <subcellularLocation>
        <location evidence="8">Endoplasmic reticulum membrane</location>
        <topology evidence="8">Single-pass type I membrane protein</topology>
    </subcellularLocation>
    <subcellularLocation>
        <location evidence="1">Membrane</location>
        <topology evidence="1">Single-pass type I membrane protein</topology>
    </subcellularLocation>
</comment>
<evidence type="ECO:0000256" key="8">
    <source>
        <dbReference type="RuleBase" id="RU361142"/>
    </source>
</evidence>
<dbReference type="STRING" id="933852.A0A0C3AWA3"/>
<dbReference type="Pfam" id="PF03345">
    <property type="entry name" value="OST48_N"/>
    <property type="match status" value="1"/>
</dbReference>
<evidence type="ECO:0000259" key="10">
    <source>
        <dbReference type="Pfam" id="PF23358"/>
    </source>
</evidence>
<keyword evidence="5 8" id="KW-0256">Endoplasmic reticulum</keyword>
<comment type="pathway">
    <text evidence="2 8">Protein modification; protein glycosylation.</text>
</comment>
<organism evidence="11 12">
    <name type="scientific">Serendipita vermifera MAFF 305830</name>
    <dbReference type="NCBI Taxonomy" id="933852"/>
    <lineage>
        <taxon>Eukaryota</taxon>
        <taxon>Fungi</taxon>
        <taxon>Dikarya</taxon>
        <taxon>Basidiomycota</taxon>
        <taxon>Agaricomycotina</taxon>
        <taxon>Agaricomycetes</taxon>
        <taxon>Sebacinales</taxon>
        <taxon>Serendipitaceae</taxon>
        <taxon>Serendipita</taxon>
    </lineage>
</organism>
<comment type="subunit">
    <text evidence="8">Component of the oligosaccharyltransferase (OST) complex.</text>
</comment>